<dbReference type="AlphaFoldDB" id="A0A1X0X2T5"/>
<sequence length="397" mass="46788">MGYTKYTDQEFEALENDGQINIMALFGNGVDIQLMEYLGSPYRTSYQNFYNYLCYKNFDKDNIIFQKMTEDKKENESNPSIKPNWSDFENSLIEIFNENNCIDEKKLTDDFNQFQVEFSNFLNEIITPNMLARLGNDSTEKGIALASFTHFLGDLDEDNFRKLHFPSKTDHYKLFNWEILNFNYTSMLDNILVLDKGQYDPKPHKVSDRQIWFHPNPNSISEGKCHRKRFDETTYYSSYLMVDIAHPHGYQNVPKSMLFGFDNESQITNSSNKNKAKNFLKPYWAQNDKRYKSYFKDTDLFIIYGMSMGSSDFWWWNNILNSLLETDSELIIYNYNSNNESDSDTINRFINVATNEKLDDGKLDKLHKKIAIVQYNSKTKLNAFKLDRLDSIHGYPK</sequence>
<evidence type="ECO:0008006" key="3">
    <source>
        <dbReference type="Google" id="ProtNLM"/>
    </source>
</evidence>
<organism evidence="1 2">
    <name type="scientific">Streptococcus oralis subsp. tigurinus</name>
    <dbReference type="NCBI Taxonomy" id="1077464"/>
    <lineage>
        <taxon>Bacteria</taxon>
        <taxon>Bacillati</taxon>
        <taxon>Bacillota</taxon>
        <taxon>Bacilli</taxon>
        <taxon>Lactobacillales</taxon>
        <taxon>Streptococcaceae</taxon>
        <taxon>Streptococcus</taxon>
    </lineage>
</organism>
<accession>A0A1X0X2T5</accession>
<dbReference type="EMBL" id="LNVH01000001">
    <property type="protein sequence ID" value="ORJ33281.1"/>
    <property type="molecule type" value="Genomic_DNA"/>
</dbReference>
<dbReference type="Proteomes" id="UP000192532">
    <property type="component" value="Unassembled WGS sequence"/>
</dbReference>
<dbReference type="InterPro" id="IPR025935">
    <property type="entry name" value="AbiH"/>
</dbReference>
<dbReference type="RefSeq" id="WP_084867476.1">
    <property type="nucleotide sequence ID" value="NZ_LNVH01000001.1"/>
</dbReference>
<reference evidence="1 2" key="1">
    <citation type="journal article" date="2016" name="PLoS ONE">
        <title>Comparative Genomics Analysis of Streptococcus tigurinus Strains Identifies Genetic Elements Specifically and Uniquely Present in Highly Virulent Strains.</title>
        <authorList>
            <person name="Diene S.M."/>
            <person name="Francois P."/>
            <person name="Zbinden A."/>
            <person name="Entenza J.M."/>
            <person name="Resch G."/>
        </authorList>
    </citation>
    <scope>NUCLEOTIDE SEQUENCE [LARGE SCALE GENOMIC DNA]</scope>
    <source>
        <strain evidence="1 2">859</strain>
    </source>
</reference>
<gene>
    <name evidence="1" type="ORF">ATE37_05940</name>
</gene>
<dbReference type="Pfam" id="PF14253">
    <property type="entry name" value="AbiH"/>
    <property type="match status" value="1"/>
</dbReference>
<comment type="caution">
    <text evidence="1">The sequence shown here is derived from an EMBL/GenBank/DDBJ whole genome shotgun (WGS) entry which is preliminary data.</text>
</comment>
<proteinExistence type="predicted"/>
<protein>
    <recommendedName>
        <fullName evidence="3">Bacteriophage abortive infection AbiH</fullName>
    </recommendedName>
</protein>
<evidence type="ECO:0000313" key="1">
    <source>
        <dbReference type="EMBL" id="ORJ33281.1"/>
    </source>
</evidence>
<evidence type="ECO:0000313" key="2">
    <source>
        <dbReference type="Proteomes" id="UP000192532"/>
    </source>
</evidence>
<name>A0A1X0X2T5_STROR</name>